<name>A0A0M5L9H4_LEPIR</name>
<sequence length="47" mass="5379">MKNSIAAINKTASIDCFYEMKTMENSFFNNLKESINEIVSVAFQIKD</sequence>
<dbReference type="PATRIC" id="fig|1279460.3.peg.4683"/>
<gene>
    <name evidence="1" type="ORF">G436_4581</name>
</gene>
<evidence type="ECO:0000313" key="1">
    <source>
        <dbReference type="EMBL" id="ALE41710.1"/>
    </source>
</evidence>
<dbReference type="EMBL" id="CP012604">
    <property type="protein sequence ID" value="ALE41710.1"/>
    <property type="molecule type" value="Genomic_DNA"/>
</dbReference>
<dbReference type="AntiFam" id="ANF00053">
    <property type="entry name" value="Translation of DNA repeat"/>
</dbReference>
<reference evidence="1" key="2">
    <citation type="submission" date="2015-09" db="EMBL/GenBank/DDBJ databases">
        <authorList>
            <person name="Jackson K.R."/>
            <person name="Lunt B.L."/>
            <person name="Fisher J.N.B."/>
            <person name="Gardner A.V."/>
            <person name="Bailey M.E."/>
            <person name="Deus L.M."/>
            <person name="Earl A.S."/>
            <person name="Gibby P.D."/>
            <person name="Hartmann K.A."/>
            <person name="Liu J.E."/>
            <person name="Manci A.M."/>
            <person name="Nielsen D.A."/>
            <person name="Solomon M.B."/>
            <person name="Breakwell D.P."/>
            <person name="Burnett S.H."/>
            <person name="Grose J.H."/>
        </authorList>
    </citation>
    <scope>NUCLEOTIDE SEQUENCE</scope>
    <source>
        <strain evidence="1">Norma</strain>
    </source>
</reference>
<reference evidence="1" key="1">
    <citation type="journal article" date="2015" name="Genome Announc.">
        <title>Whole-Genome Sequence of Leptospira interrogans Serovar Hardjo Subtype Hardjoprajitno Strain Norma, Isolated from Cattle in a Leptospirosis Outbreak in Brazil.</title>
        <authorList>
            <person name="Cosate M.R."/>
            <person name="Soares S.C."/>
            <person name="Mendes T.A."/>
            <person name="Raittz R.T."/>
            <person name="Moreira E.C."/>
            <person name="Leite R."/>
            <person name="Fernandes G.R."/>
            <person name="Haddad J.P."/>
            <person name="Ortega J.M."/>
        </authorList>
    </citation>
    <scope>NUCLEOTIDE SEQUENCE [LARGE SCALE GENOMIC DNA]</scope>
    <source>
        <strain evidence="1">Norma</strain>
    </source>
</reference>
<accession>A0A0M5L9H4</accession>
<proteinExistence type="predicted"/>
<dbReference type="AlphaFoldDB" id="A0A0M5L9H4"/>
<organism evidence="1">
    <name type="scientific">Leptospira interrogans serovar Hardjo str. Norma</name>
    <dbReference type="NCBI Taxonomy" id="1279460"/>
    <lineage>
        <taxon>Bacteria</taxon>
        <taxon>Pseudomonadati</taxon>
        <taxon>Spirochaetota</taxon>
        <taxon>Spirochaetia</taxon>
        <taxon>Leptospirales</taxon>
        <taxon>Leptospiraceae</taxon>
        <taxon>Leptospira</taxon>
    </lineage>
</organism>
<protein>
    <submittedName>
        <fullName evidence="1">Uncharacterized protein</fullName>
    </submittedName>
</protein>
<dbReference type="Proteomes" id="UP000056502">
    <property type="component" value="Chromosome II"/>
</dbReference>